<dbReference type="PANTHER" id="PTHR43245">
    <property type="entry name" value="BIFUNCTIONAL POLYMYXIN RESISTANCE PROTEIN ARNA"/>
    <property type="match status" value="1"/>
</dbReference>
<dbReference type="Pfam" id="PF01370">
    <property type="entry name" value="Epimerase"/>
    <property type="match status" value="1"/>
</dbReference>
<dbReference type="RefSeq" id="WP_196099382.1">
    <property type="nucleotide sequence ID" value="NZ_CP064939.1"/>
</dbReference>
<name>A0A7S9KZW7_9SPHI</name>
<dbReference type="Gene3D" id="3.40.50.720">
    <property type="entry name" value="NAD(P)-binding Rossmann-like Domain"/>
    <property type="match status" value="1"/>
</dbReference>
<dbReference type="EMBL" id="CP064939">
    <property type="protein sequence ID" value="QPH39924.1"/>
    <property type="molecule type" value="Genomic_DNA"/>
</dbReference>
<dbReference type="InterPro" id="IPR036291">
    <property type="entry name" value="NAD(P)-bd_dom_sf"/>
</dbReference>
<keyword evidence="3" id="KW-1185">Reference proteome</keyword>
<dbReference type="KEGG" id="pex:IZT61_01150"/>
<sequence length="362" mass="40009">MKILITGNMGYIGPVVTANLRQAYPNAYLIGYDMGYFAASLTHPSFLPENQLDQQIFGDVRTFDPTVLAGVDKVIYLAAISNDAMGNRYESVTYDINYKAAIQIAKQAKMAGASSFVFASSCSMYGKADDAAKTEQSQLNPLTAYAKSKVNAERDLEPLASENFNITCLRFATACGMSPRLRLDLVLNDFVAGAVSSGKIKILSDGSPWRPLIHIKDMARAINWAINRPSSNGGEFLAVNAGSSKWNYQVIDLAKAVSLAIQGVQVEINKNAAPDERSYKVNFELFEKLAPDAQPICNLAETIQELYDGLIAMEFDNINFHNSPFMRLRILNSLQEKSHLDETLNWTFRPSVKKTNESILVF</sequence>
<dbReference type="SUPFAM" id="SSF51735">
    <property type="entry name" value="NAD(P)-binding Rossmann-fold domains"/>
    <property type="match status" value="1"/>
</dbReference>
<dbReference type="CDD" id="cd08946">
    <property type="entry name" value="SDR_e"/>
    <property type="match status" value="1"/>
</dbReference>
<protein>
    <submittedName>
        <fullName evidence="2">SDR family oxidoreductase</fullName>
    </submittedName>
</protein>
<dbReference type="PANTHER" id="PTHR43245:SF23">
    <property type="entry name" value="NAD(P)-BINDING DOMAIN-CONTAINING PROTEIN"/>
    <property type="match status" value="1"/>
</dbReference>
<proteinExistence type="predicted"/>
<dbReference type="AlphaFoldDB" id="A0A7S9KZW7"/>
<dbReference type="InterPro" id="IPR050177">
    <property type="entry name" value="Lipid_A_modif_metabolic_enz"/>
</dbReference>
<dbReference type="InterPro" id="IPR001509">
    <property type="entry name" value="Epimerase_deHydtase"/>
</dbReference>
<dbReference type="Proteomes" id="UP000594759">
    <property type="component" value="Chromosome"/>
</dbReference>
<reference evidence="2 3" key="1">
    <citation type="submission" date="2020-11" db="EMBL/GenBank/DDBJ databases">
        <title>Pedobacter endophytica, an endophytic bacteria isolated form Carex pumila.</title>
        <authorList>
            <person name="Peng Y."/>
            <person name="Jiang L."/>
            <person name="Lee J."/>
        </authorList>
    </citation>
    <scope>NUCLEOTIDE SEQUENCE [LARGE SCALE GENOMIC DNA]</scope>
    <source>
        <strain evidence="2 3">JBR3-12</strain>
    </source>
</reference>
<evidence type="ECO:0000313" key="3">
    <source>
        <dbReference type="Proteomes" id="UP000594759"/>
    </source>
</evidence>
<organism evidence="2 3">
    <name type="scientific">Pedobacter endophyticus</name>
    <dbReference type="NCBI Taxonomy" id="2789740"/>
    <lineage>
        <taxon>Bacteria</taxon>
        <taxon>Pseudomonadati</taxon>
        <taxon>Bacteroidota</taxon>
        <taxon>Sphingobacteriia</taxon>
        <taxon>Sphingobacteriales</taxon>
        <taxon>Sphingobacteriaceae</taxon>
        <taxon>Pedobacter</taxon>
    </lineage>
</organism>
<evidence type="ECO:0000313" key="2">
    <source>
        <dbReference type="EMBL" id="QPH39924.1"/>
    </source>
</evidence>
<evidence type="ECO:0000259" key="1">
    <source>
        <dbReference type="Pfam" id="PF01370"/>
    </source>
</evidence>
<accession>A0A7S9KZW7</accession>
<feature type="domain" description="NAD-dependent epimerase/dehydratase" evidence="1">
    <location>
        <begin position="3"/>
        <end position="232"/>
    </location>
</feature>
<gene>
    <name evidence="2" type="ORF">IZT61_01150</name>
</gene>